<dbReference type="Gene3D" id="3.40.630.30">
    <property type="match status" value="1"/>
</dbReference>
<comment type="caution">
    <text evidence="4">The sequence shown here is derived from an EMBL/GenBank/DDBJ whole genome shotgun (WGS) entry which is preliminary data.</text>
</comment>
<organism evidence="4 5">
    <name type="scientific">candidate division WOR_3 bacterium SM23_60</name>
    <dbReference type="NCBI Taxonomy" id="1703780"/>
    <lineage>
        <taxon>Bacteria</taxon>
        <taxon>Bacteria division WOR-3</taxon>
    </lineage>
</organism>
<dbReference type="SUPFAM" id="SSF55729">
    <property type="entry name" value="Acyl-CoA N-acyltransferases (Nat)"/>
    <property type="match status" value="1"/>
</dbReference>
<accession>A0A0S8GHA2</accession>
<gene>
    <name evidence="4" type="ORF">AMJ87_05570</name>
</gene>
<evidence type="ECO:0000256" key="2">
    <source>
        <dbReference type="ARBA" id="ARBA00023315"/>
    </source>
</evidence>
<reference evidence="4 5" key="1">
    <citation type="journal article" date="2015" name="Microbiome">
        <title>Genomic resolution of linkages in carbon, nitrogen, and sulfur cycling among widespread estuary sediment bacteria.</title>
        <authorList>
            <person name="Baker B.J."/>
            <person name="Lazar C.S."/>
            <person name="Teske A.P."/>
            <person name="Dick G.J."/>
        </authorList>
    </citation>
    <scope>NUCLEOTIDE SEQUENCE [LARGE SCALE GENOMIC DNA]</scope>
    <source>
        <strain evidence="4">SM23_60</strain>
    </source>
</reference>
<name>A0A0S8GHA2_UNCW3</name>
<dbReference type="GO" id="GO:0016747">
    <property type="term" value="F:acyltransferase activity, transferring groups other than amino-acyl groups"/>
    <property type="evidence" value="ECO:0007669"/>
    <property type="project" value="InterPro"/>
</dbReference>
<dbReference type="PANTHER" id="PTHR43877">
    <property type="entry name" value="AMINOALKYLPHOSPHONATE N-ACETYLTRANSFERASE-RELATED-RELATED"/>
    <property type="match status" value="1"/>
</dbReference>
<dbReference type="EMBL" id="LJUO01000040">
    <property type="protein sequence ID" value="KPK72137.1"/>
    <property type="molecule type" value="Genomic_DNA"/>
</dbReference>
<keyword evidence="1" id="KW-0808">Transferase</keyword>
<evidence type="ECO:0000313" key="5">
    <source>
        <dbReference type="Proteomes" id="UP000051096"/>
    </source>
</evidence>
<dbReference type="Proteomes" id="UP000051096">
    <property type="component" value="Unassembled WGS sequence"/>
</dbReference>
<dbReference type="InterPro" id="IPR016181">
    <property type="entry name" value="Acyl_CoA_acyltransferase"/>
</dbReference>
<dbReference type="AlphaFoldDB" id="A0A0S8GHA2"/>
<dbReference type="InterPro" id="IPR050832">
    <property type="entry name" value="Bact_Acetyltransf"/>
</dbReference>
<proteinExistence type="predicted"/>
<dbReference type="PROSITE" id="PS51186">
    <property type="entry name" value="GNAT"/>
    <property type="match status" value="1"/>
</dbReference>
<feature type="domain" description="N-acetyltransferase" evidence="3">
    <location>
        <begin position="4"/>
        <end position="161"/>
    </location>
</feature>
<keyword evidence="2" id="KW-0012">Acyltransferase</keyword>
<protein>
    <recommendedName>
        <fullName evidence="3">N-acetyltransferase domain-containing protein</fullName>
    </recommendedName>
</protein>
<dbReference type="CDD" id="cd04301">
    <property type="entry name" value="NAT_SF"/>
    <property type="match status" value="1"/>
</dbReference>
<dbReference type="Pfam" id="PF00583">
    <property type="entry name" value="Acetyltransf_1"/>
    <property type="match status" value="1"/>
</dbReference>
<evidence type="ECO:0000259" key="3">
    <source>
        <dbReference type="PROSITE" id="PS51186"/>
    </source>
</evidence>
<evidence type="ECO:0000256" key="1">
    <source>
        <dbReference type="ARBA" id="ARBA00022679"/>
    </source>
</evidence>
<sequence>MKEIIIRHAHLEDIDQLSKLYAEFHEFHVRGVPGRLVRSDSSHTEELRVAIQKIIASKNATVFVAEIDDQLVGLGEVYIREDSPSPLKVQHTYGHLQSMIVTKAYRGRGVGTKILRAVEQWAKTRGAAEIRLDTWEFREGPLEFYEKYGYRTLRRTLVRKL</sequence>
<evidence type="ECO:0000313" key="4">
    <source>
        <dbReference type="EMBL" id="KPK72137.1"/>
    </source>
</evidence>
<dbReference type="PANTHER" id="PTHR43877:SF2">
    <property type="entry name" value="AMINOALKYLPHOSPHONATE N-ACETYLTRANSFERASE-RELATED"/>
    <property type="match status" value="1"/>
</dbReference>
<dbReference type="InterPro" id="IPR000182">
    <property type="entry name" value="GNAT_dom"/>
</dbReference>